<dbReference type="SMART" id="SM00382">
    <property type="entry name" value="AAA"/>
    <property type="match status" value="1"/>
</dbReference>
<gene>
    <name evidence="5" type="ORF">HNQ01_003835</name>
</gene>
<evidence type="ECO:0000256" key="2">
    <source>
        <dbReference type="ARBA" id="ARBA00022840"/>
    </source>
</evidence>
<dbReference type="EMBL" id="JABSNM010000022">
    <property type="protein sequence ID" value="NRT58069.1"/>
    <property type="molecule type" value="Genomic_DNA"/>
</dbReference>
<dbReference type="InterPro" id="IPR027417">
    <property type="entry name" value="P-loop_NTPase"/>
</dbReference>
<feature type="region of interest" description="Disordered" evidence="3">
    <location>
        <begin position="95"/>
        <end position="123"/>
    </location>
</feature>
<evidence type="ECO:0000256" key="3">
    <source>
        <dbReference type="SAM" id="MobiDB-lite"/>
    </source>
</evidence>
<evidence type="ECO:0000256" key="1">
    <source>
        <dbReference type="ARBA" id="ARBA00022741"/>
    </source>
</evidence>
<dbReference type="InterPro" id="IPR001270">
    <property type="entry name" value="ClpA/B"/>
</dbReference>
<keyword evidence="6" id="KW-1185">Reference proteome</keyword>
<name>A0ABX2G6Z2_9BURK</name>
<feature type="domain" description="AAA+ ATPase" evidence="4">
    <location>
        <begin position="367"/>
        <end position="520"/>
    </location>
</feature>
<keyword evidence="2 5" id="KW-0067">ATP-binding</keyword>
<dbReference type="PANTHER" id="PTHR11638:SF18">
    <property type="entry name" value="HEAT SHOCK PROTEIN 104"/>
    <property type="match status" value="1"/>
</dbReference>
<evidence type="ECO:0000313" key="5">
    <source>
        <dbReference type="EMBL" id="NRT58069.1"/>
    </source>
</evidence>
<dbReference type="CDD" id="cd19499">
    <property type="entry name" value="RecA-like_ClpB_Hsp104-like"/>
    <property type="match status" value="1"/>
</dbReference>
<dbReference type="Pfam" id="PF07724">
    <property type="entry name" value="AAA_2"/>
    <property type="match status" value="1"/>
</dbReference>
<proteinExistence type="predicted"/>
<organism evidence="5 6">
    <name type="scientific">Sphaerotilus uruguayifluvii</name>
    <dbReference type="NCBI Taxonomy" id="2735897"/>
    <lineage>
        <taxon>Bacteria</taxon>
        <taxon>Pseudomonadati</taxon>
        <taxon>Pseudomonadota</taxon>
        <taxon>Betaproteobacteria</taxon>
        <taxon>Burkholderiales</taxon>
        <taxon>Sphaerotilaceae</taxon>
        <taxon>Sphaerotilus</taxon>
    </lineage>
</organism>
<dbReference type="PANTHER" id="PTHR11638">
    <property type="entry name" value="ATP-DEPENDENT CLP PROTEASE"/>
    <property type="match status" value="1"/>
</dbReference>
<comment type="caution">
    <text evidence="5">The sequence shown here is derived from an EMBL/GenBank/DDBJ whole genome shotgun (WGS) entry which is preliminary data.</text>
</comment>
<dbReference type="InterPro" id="IPR050130">
    <property type="entry name" value="ClpA_ClpB"/>
</dbReference>
<keyword evidence="1" id="KW-0547">Nucleotide-binding</keyword>
<protein>
    <submittedName>
        <fullName evidence="5">Energy-coupling factor transporter ATP-binding protein EcfA2</fullName>
    </submittedName>
</protein>
<evidence type="ECO:0000259" key="4">
    <source>
        <dbReference type="SMART" id="SM00382"/>
    </source>
</evidence>
<dbReference type="Gene3D" id="3.40.50.300">
    <property type="entry name" value="P-loop containing nucleotide triphosphate hydrolases"/>
    <property type="match status" value="1"/>
</dbReference>
<dbReference type="RefSeq" id="WP_173807097.1">
    <property type="nucleotide sequence ID" value="NZ_JABSNM010000022.1"/>
</dbReference>
<dbReference type="InterPro" id="IPR003593">
    <property type="entry name" value="AAA+_ATPase"/>
</dbReference>
<dbReference type="SUPFAM" id="SSF52540">
    <property type="entry name" value="P-loop containing nucleoside triphosphate hydrolases"/>
    <property type="match status" value="1"/>
</dbReference>
<evidence type="ECO:0000313" key="6">
    <source>
        <dbReference type="Proteomes" id="UP001516061"/>
    </source>
</evidence>
<dbReference type="Proteomes" id="UP001516061">
    <property type="component" value="Unassembled WGS sequence"/>
</dbReference>
<dbReference type="InterPro" id="IPR003959">
    <property type="entry name" value="ATPase_AAA_core"/>
</dbReference>
<accession>A0ABX2G6Z2</accession>
<dbReference type="PRINTS" id="PR00300">
    <property type="entry name" value="CLPPROTEASEA"/>
</dbReference>
<reference evidence="5 6" key="1">
    <citation type="submission" date="2020-05" db="EMBL/GenBank/DDBJ databases">
        <title>Genomic Encyclopedia of Type Strains, Phase IV (KMG-V): Genome sequencing to study the core and pangenomes of soil and plant-associated prokaryotes.</title>
        <authorList>
            <person name="Whitman W."/>
        </authorList>
    </citation>
    <scope>NUCLEOTIDE SEQUENCE [LARGE SCALE GENOMIC DNA]</scope>
    <source>
        <strain evidence="5 6">C29</strain>
    </source>
</reference>
<sequence>MSLNLDPTSTTASTEAGWLTALRRECVLRRAIILQGQIQDLAPDPLGAGRWLSNRDLALRLLKEQGHAEVVVWDRVHGLSGVDARTWGQLQSQALQGAQAASSREARPGDDYDLGGPPPAPARTVAAASARRGPAVTPEDFLATVALHMLQPDGDRPIAFVIDGASLLFGAASALSEVERGWLLRIGRATREAPVSTAPDTLRRPRTLLLLLADGTPPGLPPTMFLNNPQFGTVTVAAPSREQRQAALLRLAHVFHLEAPLLPGSTVLTDMTDALDGMSLRDLVNLARLSRQQDSPMRPQALIALYRHGTRHSPWESLDRDKLAEARERLGRRVKGQPQAIAAVERVLRRAYTGLAGLQHSQQQRTPKGVLFFVGPTGVGKTELAKALAQFLFGDEEACLRFDMSEFNHEHADQRLVGAPPGYVGHEDGGQLTSAVCQRPFSLLLFDEIEKAHPRILDKFLQILEDGRLTDGRGQTVSFAESMIVFTSNIGAAEIDPDTPDVRAAFVERVREHFCHTLGRPELLGRIGESNIVPFNFITSTDFLVAIGRSKLGPLRQRLREKWGITELVFDDETRILEAIAARVDRSAGGRGMPGALTTCLIDPLSDFLFETLGGPHESRGRSLRVVQLGRGAHLDFEWA</sequence>
<dbReference type="GO" id="GO:0005524">
    <property type="term" value="F:ATP binding"/>
    <property type="evidence" value="ECO:0007669"/>
    <property type="project" value="UniProtKB-KW"/>
</dbReference>